<feature type="transmembrane region" description="Helical" evidence="6">
    <location>
        <begin position="286"/>
        <end position="307"/>
    </location>
</feature>
<dbReference type="InterPro" id="IPR003838">
    <property type="entry name" value="ABC3_permease_C"/>
</dbReference>
<dbReference type="Proteomes" id="UP000438120">
    <property type="component" value="Unassembled WGS sequence"/>
</dbReference>
<feature type="transmembrane region" description="Helical" evidence="6">
    <location>
        <begin position="514"/>
        <end position="539"/>
    </location>
</feature>
<proteinExistence type="inferred from homology"/>
<keyword evidence="6" id="KW-0813">Transport</keyword>
<comment type="similarity">
    <text evidence="6">Belongs to the ABC-4 integral membrane protein family.</text>
</comment>
<keyword evidence="4 6" id="KW-1133">Transmembrane helix</keyword>
<feature type="transmembrane region" description="Helical" evidence="6">
    <location>
        <begin position="101"/>
        <end position="127"/>
    </location>
</feature>
<feature type="transmembrane region" description="Helical" evidence="6">
    <location>
        <begin position="199"/>
        <end position="218"/>
    </location>
</feature>
<evidence type="ECO:0000313" key="9">
    <source>
        <dbReference type="Proteomes" id="UP000438120"/>
    </source>
</evidence>
<organism evidence="8 9">
    <name type="scientific">Lactobacillus porci</name>
    <dbReference type="NCBI Taxonomy" id="2012477"/>
    <lineage>
        <taxon>Bacteria</taxon>
        <taxon>Bacillati</taxon>
        <taxon>Bacillota</taxon>
        <taxon>Bacilli</taxon>
        <taxon>Lactobacillales</taxon>
        <taxon>Lactobacillaceae</taxon>
        <taxon>Lactobacillus</taxon>
    </lineage>
</organism>
<feature type="transmembrane region" description="Helical" evidence="6">
    <location>
        <begin position="230"/>
        <end position="253"/>
    </location>
</feature>
<feature type="domain" description="ABC3 transporter permease C-terminal" evidence="7">
    <location>
        <begin position="62"/>
        <end position="168"/>
    </location>
</feature>
<comment type="caution">
    <text evidence="8">The sequence shown here is derived from an EMBL/GenBank/DDBJ whole genome shotgun (WGS) entry which is preliminary data.</text>
</comment>
<evidence type="ECO:0000256" key="3">
    <source>
        <dbReference type="ARBA" id="ARBA00022692"/>
    </source>
</evidence>
<dbReference type="GO" id="GO:0005886">
    <property type="term" value="C:plasma membrane"/>
    <property type="evidence" value="ECO:0007669"/>
    <property type="project" value="UniProtKB-SubCell"/>
</dbReference>
<reference evidence="8 9" key="1">
    <citation type="submission" date="2019-08" db="EMBL/GenBank/DDBJ databases">
        <title>In-depth cultivation of the pig gut microbiome towards novel bacterial diversity and tailored functional studies.</title>
        <authorList>
            <person name="Wylensek D."/>
            <person name="Hitch T.C.A."/>
            <person name="Clavel T."/>
        </authorList>
    </citation>
    <scope>NUCLEOTIDE SEQUENCE [LARGE SCALE GENOMIC DNA]</scope>
    <source>
        <strain evidence="8 9">Bifido-178-WT-2B</strain>
    </source>
</reference>
<dbReference type="AlphaFoldDB" id="A0A6A8MBC4"/>
<feature type="transmembrane region" description="Helical" evidence="6">
    <location>
        <begin position="613"/>
        <end position="632"/>
    </location>
</feature>
<dbReference type="PANTHER" id="PTHR46795:SF3">
    <property type="entry name" value="ABC TRANSPORTER PERMEASE"/>
    <property type="match status" value="1"/>
</dbReference>
<feature type="transmembrane region" description="Helical" evidence="6">
    <location>
        <begin position="573"/>
        <end position="593"/>
    </location>
</feature>
<keyword evidence="5 6" id="KW-0472">Membrane</keyword>
<gene>
    <name evidence="8" type="ORF">FYJ62_00130</name>
</gene>
<evidence type="ECO:0000256" key="1">
    <source>
        <dbReference type="ARBA" id="ARBA00004651"/>
    </source>
</evidence>
<dbReference type="GO" id="GO:0055085">
    <property type="term" value="P:transmembrane transport"/>
    <property type="evidence" value="ECO:0007669"/>
    <property type="project" value="UniProtKB-UniRule"/>
</dbReference>
<dbReference type="InterPro" id="IPR052536">
    <property type="entry name" value="ABC-4_Integral_Memb_Prot"/>
</dbReference>
<keyword evidence="9" id="KW-1185">Reference proteome</keyword>
<keyword evidence="3 6" id="KW-0812">Transmembrane</keyword>
<evidence type="ECO:0000256" key="5">
    <source>
        <dbReference type="ARBA" id="ARBA00023136"/>
    </source>
</evidence>
<keyword evidence="2 6" id="KW-1003">Cell membrane</keyword>
<accession>A0A6A8MBC4</accession>
<sequence length="641" mass="71082">MQMLNKLVISSLKRNRQVYLPYLLSVLVLGALNYIFYALMANSSLQDLESGFATNVLLQLGSWIVIILTAAFMIYANNFIARRREQEMGLYSMLGMTSKNLIAMIGLEKLYLLLAGLAGSVVVGQIFEKIAFQSYAKLLKLTKVKEGWLSLAAIGKTASLLAALFACLFILDAIKVKSMTPRQLWNSGKKAAKVGKKTPYLGGAIGVILVGWGYWLAVTTKPTASALMRFFGAAFLVIAGTYFVFIAASVVLLKFLQTRKRYYYQPKHFIAVSGLLQRMRANGASLASVCLMVSAVMVVLFGSISVYSGKEEALKSWNPKDVVIQTEKPLLKRTRAYIKKTSVKAGAKRGPVTEFKMADPVFAERTGNQLKVSRTFSSTANTSLMLLDQANYQKLTGQKISLKGNQALVHARQSRMGTSLTIYGKEYQIKQLDQFKWAYNPDHAVLEPVWVIVKTLPKQAKPVYVYAYNYRIAGSSLKQRLNYEEKLAYNLSNVNASPVNFTGAAMNEAMYTGLVGGVIMIGLMISVALILTTAVVIYFKQVSEAYADRSRFVTMQQVGLSEQESSQAIHVQVLLIFFFPLAGGLLNMLIAAPAVKKVLYEFSIYNSAMMLKVAFWVTVAVFAFYLAIYAITTRVYRRIVG</sequence>
<feature type="transmembrane region" description="Helical" evidence="6">
    <location>
        <begin position="20"/>
        <end position="40"/>
    </location>
</feature>
<comment type="subcellular location">
    <subcellularLocation>
        <location evidence="1 6">Cell membrane</location>
        <topology evidence="1 6">Multi-pass membrane protein</topology>
    </subcellularLocation>
</comment>
<dbReference type="PIRSF" id="PIRSF018968">
    <property type="entry name" value="ABC_permease_BceB"/>
    <property type="match status" value="1"/>
</dbReference>
<dbReference type="PANTHER" id="PTHR46795">
    <property type="entry name" value="ABC TRANSPORTER PERMEASE-RELATED-RELATED"/>
    <property type="match status" value="1"/>
</dbReference>
<evidence type="ECO:0000259" key="7">
    <source>
        <dbReference type="Pfam" id="PF02687"/>
    </source>
</evidence>
<dbReference type="Pfam" id="PF02687">
    <property type="entry name" value="FtsX"/>
    <property type="match status" value="1"/>
</dbReference>
<evidence type="ECO:0000256" key="4">
    <source>
        <dbReference type="ARBA" id="ARBA00022989"/>
    </source>
</evidence>
<dbReference type="EMBL" id="VUMX01000001">
    <property type="protein sequence ID" value="MST86101.1"/>
    <property type="molecule type" value="Genomic_DNA"/>
</dbReference>
<name>A0A6A8MBC4_9LACO</name>
<evidence type="ECO:0000313" key="8">
    <source>
        <dbReference type="EMBL" id="MST86101.1"/>
    </source>
</evidence>
<evidence type="ECO:0000256" key="6">
    <source>
        <dbReference type="PIRNR" id="PIRNR018968"/>
    </source>
</evidence>
<feature type="transmembrane region" description="Helical" evidence="6">
    <location>
        <begin position="147"/>
        <end position="171"/>
    </location>
</feature>
<dbReference type="InterPro" id="IPR027022">
    <property type="entry name" value="ABC_permease_BceB-typ"/>
</dbReference>
<evidence type="ECO:0000256" key="2">
    <source>
        <dbReference type="ARBA" id="ARBA00022475"/>
    </source>
</evidence>
<feature type="transmembrane region" description="Helical" evidence="6">
    <location>
        <begin position="60"/>
        <end position="80"/>
    </location>
</feature>
<protein>
    <submittedName>
        <fullName evidence="8">FtsX-like permease family protein</fullName>
    </submittedName>
</protein>
<dbReference type="OrthoDB" id="1705903at2"/>